<keyword evidence="1" id="KW-1133">Transmembrane helix</keyword>
<proteinExistence type="predicted"/>
<keyword evidence="1" id="KW-0812">Transmembrane</keyword>
<gene>
    <name evidence="2" type="ORF">A3B45_02005</name>
</gene>
<comment type="caution">
    <text evidence="2">The sequence shown here is derived from an EMBL/GenBank/DDBJ whole genome shotgun (WGS) entry which is preliminary data.</text>
</comment>
<name>A0A1F5KMF0_9BACT</name>
<keyword evidence="1" id="KW-0472">Membrane</keyword>
<dbReference type="Proteomes" id="UP000178565">
    <property type="component" value="Unassembled WGS sequence"/>
</dbReference>
<accession>A0A1F5KMF0</accession>
<dbReference type="STRING" id="1797785.A3B45_02005"/>
<evidence type="ECO:0000313" key="3">
    <source>
        <dbReference type="Proteomes" id="UP000178565"/>
    </source>
</evidence>
<protein>
    <submittedName>
        <fullName evidence="2">Uncharacterized protein</fullName>
    </submittedName>
</protein>
<evidence type="ECO:0000256" key="1">
    <source>
        <dbReference type="SAM" id="Phobius"/>
    </source>
</evidence>
<sequence>MVERRTSGETSAHNLASDRGGERYFELKEAIKYAAFGLALLVVVGIVASPLISVSVASLGKLSVT</sequence>
<dbReference type="EMBL" id="MFDM01000031">
    <property type="protein sequence ID" value="OGE41975.1"/>
    <property type="molecule type" value="Genomic_DNA"/>
</dbReference>
<evidence type="ECO:0000313" key="2">
    <source>
        <dbReference type="EMBL" id="OGE41975.1"/>
    </source>
</evidence>
<reference evidence="2 3" key="1">
    <citation type="journal article" date="2016" name="Nat. Commun.">
        <title>Thousands of microbial genomes shed light on interconnected biogeochemical processes in an aquifer system.</title>
        <authorList>
            <person name="Anantharaman K."/>
            <person name="Brown C.T."/>
            <person name="Hug L.A."/>
            <person name="Sharon I."/>
            <person name="Castelle C.J."/>
            <person name="Probst A.J."/>
            <person name="Thomas B.C."/>
            <person name="Singh A."/>
            <person name="Wilkins M.J."/>
            <person name="Karaoz U."/>
            <person name="Brodie E.L."/>
            <person name="Williams K.H."/>
            <person name="Hubbard S.S."/>
            <person name="Banfield J.F."/>
        </authorList>
    </citation>
    <scope>NUCLEOTIDE SEQUENCE [LARGE SCALE GENOMIC DNA]</scope>
</reference>
<organism evidence="2 3">
    <name type="scientific">Candidatus Daviesbacteria bacterium RIFCSPLOWO2_01_FULL_39_12</name>
    <dbReference type="NCBI Taxonomy" id="1797785"/>
    <lineage>
        <taxon>Bacteria</taxon>
        <taxon>Candidatus Daviesiibacteriota</taxon>
    </lineage>
</organism>
<feature type="transmembrane region" description="Helical" evidence="1">
    <location>
        <begin position="33"/>
        <end position="59"/>
    </location>
</feature>
<dbReference type="AlphaFoldDB" id="A0A1F5KMF0"/>